<organism evidence="5 6">
    <name type="scientific">Silvanigrella aquatica</name>
    <dbReference type="NCBI Taxonomy" id="1915309"/>
    <lineage>
        <taxon>Bacteria</taxon>
        <taxon>Pseudomonadati</taxon>
        <taxon>Bdellovibrionota</taxon>
        <taxon>Oligoflexia</taxon>
        <taxon>Silvanigrellales</taxon>
        <taxon>Silvanigrellaceae</taxon>
        <taxon>Silvanigrella</taxon>
    </lineage>
</organism>
<dbReference type="InterPro" id="IPR017871">
    <property type="entry name" value="ABC_transporter-like_CS"/>
</dbReference>
<keyword evidence="3" id="KW-0067">ATP-binding</keyword>
<evidence type="ECO:0000313" key="5">
    <source>
        <dbReference type="EMBL" id="APJ03368.1"/>
    </source>
</evidence>
<dbReference type="AlphaFoldDB" id="A0A1L4CZK0"/>
<keyword evidence="6" id="KW-1185">Reference proteome</keyword>
<dbReference type="InterPro" id="IPR027417">
    <property type="entry name" value="P-loop_NTPase"/>
</dbReference>
<accession>A0A1L4CZK0</accession>
<evidence type="ECO:0000256" key="2">
    <source>
        <dbReference type="ARBA" id="ARBA00022741"/>
    </source>
</evidence>
<dbReference type="SUPFAM" id="SSF52540">
    <property type="entry name" value="P-loop containing nucleoside triphosphate hydrolases"/>
    <property type="match status" value="1"/>
</dbReference>
<dbReference type="InterPro" id="IPR003593">
    <property type="entry name" value="AAA+_ATPase"/>
</dbReference>
<dbReference type="GO" id="GO:0016887">
    <property type="term" value="F:ATP hydrolysis activity"/>
    <property type="evidence" value="ECO:0007669"/>
    <property type="project" value="InterPro"/>
</dbReference>
<dbReference type="RefSeq" id="WP_148697099.1">
    <property type="nucleotide sequence ID" value="NZ_CP017834.1"/>
</dbReference>
<dbReference type="CDD" id="cd03217">
    <property type="entry name" value="ABC_FeS_Assembly"/>
    <property type="match status" value="1"/>
</dbReference>
<dbReference type="InterPro" id="IPR010230">
    <property type="entry name" value="FeS-cluster_ATPase_SufC"/>
</dbReference>
<name>A0A1L4CZK0_9BACT</name>
<dbReference type="InterPro" id="IPR003439">
    <property type="entry name" value="ABC_transporter-like_ATP-bd"/>
</dbReference>
<evidence type="ECO:0000313" key="6">
    <source>
        <dbReference type="Proteomes" id="UP000184731"/>
    </source>
</evidence>
<dbReference type="PROSITE" id="PS00211">
    <property type="entry name" value="ABC_TRANSPORTER_1"/>
    <property type="match status" value="1"/>
</dbReference>
<dbReference type="STRING" id="1915309.AXG55_05385"/>
<evidence type="ECO:0000256" key="1">
    <source>
        <dbReference type="ARBA" id="ARBA00006216"/>
    </source>
</evidence>
<dbReference type="Proteomes" id="UP000184731">
    <property type="component" value="Chromosome"/>
</dbReference>
<sequence length="249" mass="28013">MLSIKNLKASVGDKEILKGIDLDIPKGEVHVIMGPNGVGKSTLAHVLMGAKSYHLTAGSIHLDNEDVTLLDTTERAKKGMFLAFQYPVSIPGLKLSEYLRNLYNIRHEKQLSVSEFRKVLKDKLELLNIERASLQRYLNDGFSGGEMKRLEMLQLMLLEPKVAILDEIDSGVDVDAQKIVAECINQIVKVTKTSFVIVTHYQRLLNFIKPDKVHVVLDGKINQSGDMSLVNELERMGYEHIRQNQSSKT</sequence>
<keyword evidence="2" id="KW-0547">Nucleotide-binding</keyword>
<protein>
    <submittedName>
        <fullName evidence="5">Fe-S cluster assembly ATPase SufC</fullName>
    </submittedName>
</protein>
<dbReference type="PANTHER" id="PTHR43204:SF1">
    <property type="entry name" value="ABC TRANSPORTER I FAMILY MEMBER 6, CHLOROPLASTIC"/>
    <property type="match status" value="1"/>
</dbReference>
<reference evidence="5 6" key="1">
    <citation type="submission" date="2016-10" db="EMBL/GenBank/DDBJ databases">
        <title>Silvanigrella aquatica sp. nov., isolated from a freshwater lake located in the Black Forest, Germany, description of Silvanigrellaceae fam. nov., Silvanigrellales ord. nov., reclassification of the order Bdellovibrionales in the class Oligoflexia, reclassification of the families Bacteriovoracaceae and Halobacteriovoraceae in the new order Bacteriovoracales ord. nov., and reclassification of the family Pseudobacteriovoracaceae in the order Oligoflexiales.</title>
        <authorList>
            <person name="Hahn M.W."/>
            <person name="Schmidt J."/>
            <person name="Koll U."/>
            <person name="Rohde M."/>
            <person name="Verbag S."/>
            <person name="Pitt A."/>
            <person name="Nakai R."/>
            <person name="Naganuma T."/>
            <person name="Lang E."/>
        </authorList>
    </citation>
    <scope>NUCLEOTIDE SEQUENCE [LARGE SCALE GENOMIC DNA]</scope>
    <source>
        <strain evidence="5 6">MWH-Nonnen-W8red</strain>
    </source>
</reference>
<dbReference type="OrthoDB" id="5290359at2"/>
<evidence type="ECO:0000259" key="4">
    <source>
        <dbReference type="PROSITE" id="PS50893"/>
    </source>
</evidence>
<comment type="similarity">
    <text evidence="1">Belongs to the ABC transporter superfamily. Ycf16 family.</text>
</comment>
<dbReference type="PANTHER" id="PTHR43204">
    <property type="entry name" value="ABC TRANSPORTER I FAMILY MEMBER 6, CHLOROPLASTIC"/>
    <property type="match status" value="1"/>
</dbReference>
<gene>
    <name evidence="5" type="ORF">AXG55_05385</name>
</gene>
<dbReference type="GO" id="GO:0005524">
    <property type="term" value="F:ATP binding"/>
    <property type="evidence" value="ECO:0007669"/>
    <property type="project" value="UniProtKB-KW"/>
</dbReference>
<dbReference type="Pfam" id="PF00005">
    <property type="entry name" value="ABC_tran"/>
    <property type="match status" value="1"/>
</dbReference>
<dbReference type="NCBIfam" id="TIGR01978">
    <property type="entry name" value="sufC"/>
    <property type="match status" value="1"/>
</dbReference>
<evidence type="ECO:0000256" key="3">
    <source>
        <dbReference type="ARBA" id="ARBA00022840"/>
    </source>
</evidence>
<feature type="domain" description="ABC transporter" evidence="4">
    <location>
        <begin position="2"/>
        <end position="243"/>
    </location>
</feature>
<proteinExistence type="inferred from homology"/>
<dbReference type="KEGG" id="saqi:AXG55_05385"/>
<dbReference type="PROSITE" id="PS50893">
    <property type="entry name" value="ABC_TRANSPORTER_2"/>
    <property type="match status" value="1"/>
</dbReference>
<dbReference type="Gene3D" id="3.40.50.300">
    <property type="entry name" value="P-loop containing nucleotide triphosphate hydrolases"/>
    <property type="match status" value="1"/>
</dbReference>
<dbReference type="SMART" id="SM00382">
    <property type="entry name" value="AAA"/>
    <property type="match status" value="1"/>
</dbReference>
<dbReference type="EMBL" id="CP017834">
    <property type="protein sequence ID" value="APJ03368.1"/>
    <property type="molecule type" value="Genomic_DNA"/>
</dbReference>